<evidence type="ECO:0000256" key="2">
    <source>
        <dbReference type="ARBA" id="ARBA00022490"/>
    </source>
</evidence>
<dbReference type="AlphaFoldDB" id="A0AAV2GY65"/>
<evidence type="ECO:0000256" key="5">
    <source>
        <dbReference type="ARBA" id="ARBA00022801"/>
    </source>
</evidence>
<comment type="subcellular location">
    <subcellularLocation>
        <location evidence="1">Cytoplasm</location>
    </subcellularLocation>
</comment>
<evidence type="ECO:0000256" key="4">
    <source>
        <dbReference type="ARBA" id="ARBA00022759"/>
    </source>
</evidence>
<keyword evidence="3" id="KW-0540">Nuclease</keyword>
<dbReference type="HAMAP" id="MF_00801">
    <property type="entry name" value="Endonuclease_5"/>
    <property type="match status" value="1"/>
</dbReference>
<sequence>MEQHEQNNNLEECDILQQWTRDQDEYKNQLILEDTGAISELVSGKRRKPDGSHYYVGGVDISFIKGNNIDACACLCVLRMPDLELVYEKMEMIHLTQPYIPGYLAFREVPALTKLFNDLQNDAPKYLPDVILTDGNGILHPRGFGLASHLGVILGVPTIGVAKTLISAQGVTDDQEHKDKKKQLQEATDGFDLISDSGEVLGMCLRVHDKAPNPIYISVGHMISLKSAVWIALECSKYRIPEPVRRADLDSREYIRQGKTEPYEFIA</sequence>
<dbReference type="Proteomes" id="UP001497497">
    <property type="component" value="Unassembled WGS sequence"/>
</dbReference>
<organism evidence="6 7">
    <name type="scientific">Lymnaea stagnalis</name>
    <name type="common">Great pond snail</name>
    <name type="synonym">Helix stagnalis</name>
    <dbReference type="NCBI Taxonomy" id="6523"/>
    <lineage>
        <taxon>Eukaryota</taxon>
        <taxon>Metazoa</taxon>
        <taxon>Spiralia</taxon>
        <taxon>Lophotrochozoa</taxon>
        <taxon>Mollusca</taxon>
        <taxon>Gastropoda</taxon>
        <taxon>Heterobranchia</taxon>
        <taxon>Euthyneura</taxon>
        <taxon>Panpulmonata</taxon>
        <taxon>Hygrophila</taxon>
        <taxon>Lymnaeoidea</taxon>
        <taxon>Lymnaeidae</taxon>
        <taxon>Lymnaea</taxon>
    </lineage>
</organism>
<proteinExistence type="inferred from homology"/>
<dbReference type="PANTHER" id="PTHR28511">
    <property type="entry name" value="ENDONUCLEASE V"/>
    <property type="match status" value="1"/>
</dbReference>
<accession>A0AAV2GY65</accession>
<dbReference type="InterPro" id="IPR007581">
    <property type="entry name" value="Endonuclease-V"/>
</dbReference>
<comment type="caution">
    <text evidence="6">The sequence shown here is derived from an EMBL/GenBank/DDBJ whole genome shotgun (WGS) entry which is preliminary data.</text>
</comment>
<dbReference type="GO" id="GO:0016891">
    <property type="term" value="F:RNA endonuclease activity producing 5'-phosphomonoesters, hydrolytic mechanism"/>
    <property type="evidence" value="ECO:0007669"/>
    <property type="project" value="TreeGrafter"/>
</dbReference>
<protein>
    <recommendedName>
        <fullName evidence="8">Endonuclease V</fullName>
    </recommendedName>
</protein>
<evidence type="ECO:0000256" key="1">
    <source>
        <dbReference type="ARBA" id="ARBA00004496"/>
    </source>
</evidence>
<dbReference type="PANTHER" id="PTHR28511:SF1">
    <property type="entry name" value="ENDONUCLEASE V"/>
    <property type="match status" value="1"/>
</dbReference>
<name>A0AAV2GY65_LYMST</name>
<evidence type="ECO:0000256" key="3">
    <source>
        <dbReference type="ARBA" id="ARBA00022722"/>
    </source>
</evidence>
<keyword evidence="4" id="KW-0255">Endonuclease</keyword>
<dbReference type="Gene3D" id="3.30.2170.10">
    <property type="entry name" value="archaeoglobus fulgidus dsm 4304 superfamily"/>
    <property type="match status" value="1"/>
</dbReference>
<evidence type="ECO:0000313" key="7">
    <source>
        <dbReference type="Proteomes" id="UP001497497"/>
    </source>
</evidence>
<dbReference type="GO" id="GO:0005730">
    <property type="term" value="C:nucleolus"/>
    <property type="evidence" value="ECO:0007669"/>
    <property type="project" value="TreeGrafter"/>
</dbReference>
<keyword evidence="5" id="KW-0378">Hydrolase</keyword>
<reference evidence="6 7" key="1">
    <citation type="submission" date="2024-04" db="EMBL/GenBank/DDBJ databases">
        <authorList>
            <consortium name="Genoscope - CEA"/>
            <person name="William W."/>
        </authorList>
    </citation>
    <scope>NUCLEOTIDE SEQUENCE [LARGE SCALE GENOMIC DNA]</scope>
</reference>
<keyword evidence="2" id="KW-0963">Cytoplasm</keyword>
<dbReference type="Pfam" id="PF04493">
    <property type="entry name" value="Endonuclease_5"/>
    <property type="match status" value="1"/>
</dbReference>
<keyword evidence="7" id="KW-1185">Reference proteome</keyword>
<gene>
    <name evidence="6" type="ORF">GSLYS_00000203001</name>
</gene>
<dbReference type="GO" id="GO:0006281">
    <property type="term" value="P:DNA repair"/>
    <property type="evidence" value="ECO:0007669"/>
    <property type="project" value="InterPro"/>
</dbReference>
<dbReference type="CDD" id="cd06559">
    <property type="entry name" value="Endonuclease_V"/>
    <property type="match status" value="1"/>
</dbReference>
<dbReference type="GO" id="GO:0005737">
    <property type="term" value="C:cytoplasm"/>
    <property type="evidence" value="ECO:0007669"/>
    <property type="project" value="UniProtKB-SubCell"/>
</dbReference>
<evidence type="ECO:0008006" key="8">
    <source>
        <dbReference type="Google" id="ProtNLM"/>
    </source>
</evidence>
<dbReference type="EMBL" id="CAXITT010000001">
    <property type="protein sequence ID" value="CAL1526026.1"/>
    <property type="molecule type" value="Genomic_DNA"/>
</dbReference>
<dbReference type="GO" id="GO:0003727">
    <property type="term" value="F:single-stranded RNA binding"/>
    <property type="evidence" value="ECO:0007669"/>
    <property type="project" value="TreeGrafter"/>
</dbReference>
<evidence type="ECO:0000313" key="6">
    <source>
        <dbReference type="EMBL" id="CAL1526026.1"/>
    </source>
</evidence>